<gene>
    <name evidence="2" type="ORF">HK100_010349</name>
</gene>
<dbReference type="AlphaFoldDB" id="A0AAD5XH75"/>
<comment type="caution">
    <text evidence="2">The sequence shown here is derived from an EMBL/GenBank/DDBJ whole genome shotgun (WGS) entry which is preliminary data.</text>
</comment>
<protein>
    <recommendedName>
        <fullName evidence="4">Transmembrane protein</fullName>
    </recommendedName>
</protein>
<organism evidence="2 3">
    <name type="scientific">Physocladia obscura</name>
    <dbReference type="NCBI Taxonomy" id="109957"/>
    <lineage>
        <taxon>Eukaryota</taxon>
        <taxon>Fungi</taxon>
        <taxon>Fungi incertae sedis</taxon>
        <taxon>Chytridiomycota</taxon>
        <taxon>Chytridiomycota incertae sedis</taxon>
        <taxon>Chytridiomycetes</taxon>
        <taxon>Chytridiales</taxon>
        <taxon>Chytriomycetaceae</taxon>
        <taxon>Physocladia</taxon>
    </lineage>
</organism>
<keyword evidence="3" id="KW-1185">Reference proteome</keyword>
<evidence type="ECO:0000313" key="3">
    <source>
        <dbReference type="Proteomes" id="UP001211907"/>
    </source>
</evidence>
<dbReference type="Proteomes" id="UP001211907">
    <property type="component" value="Unassembled WGS sequence"/>
</dbReference>
<proteinExistence type="predicted"/>
<dbReference type="EMBL" id="JADGJH010000568">
    <property type="protein sequence ID" value="KAJ3126241.1"/>
    <property type="molecule type" value="Genomic_DNA"/>
</dbReference>
<keyword evidence="1" id="KW-0472">Membrane</keyword>
<evidence type="ECO:0000313" key="2">
    <source>
        <dbReference type="EMBL" id="KAJ3126241.1"/>
    </source>
</evidence>
<sequence length="441" mass="48652">MKHIWLNPQFQILIIGFSLVFITIVATLADFLLQSQAGTGAKLYSGSISFNFPDAPVLTNVPNNIMDQVYSSSENSEKYDYLFTVMTDVLADCRNGICGNLTNSTAVLVQCPTEAISCTPTIDVYGDYAMHCNNSIIETNCSETSSFFLSEVQQFDNTKMGFDWTSTIQTFTNANSLCHNLTVACTVNDAQTKRTENNTKGTVDKTVVSQSWNRTDGYCSDSNPGCFAYVLGDILIYMLLPINNANQVYLDDVASFPLKTVLSNLLQRDLSIYNKTLKSNEFYNQTLKNLETYMMFTVERMAKVSLYNDGNFTANGTCSNCAIIPIQYVGIPALFIVIIISGVSMIMAVASVVLLIAGKTGPIKLTTEKVLNLDVDRKNVTKSRHTEFFAILTACDPENANAKTTSSMLSKKSQTSSCLLLRKAKSIASGSEMSYKYNQIF</sequence>
<evidence type="ECO:0000256" key="1">
    <source>
        <dbReference type="SAM" id="Phobius"/>
    </source>
</evidence>
<evidence type="ECO:0008006" key="4">
    <source>
        <dbReference type="Google" id="ProtNLM"/>
    </source>
</evidence>
<reference evidence="2" key="1">
    <citation type="submission" date="2020-05" db="EMBL/GenBank/DDBJ databases">
        <title>Phylogenomic resolution of chytrid fungi.</title>
        <authorList>
            <person name="Stajich J.E."/>
            <person name="Amses K."/>
            <person name="Simmons R."/>
            <person name="Seto K."/>
            <person name="Myers J."/>
            <person name="Bonds A."/>
            <person name="Quandt C.A."/>
            <person name="Barry K."/>
            <person name="Liu P."/>
            <person name="Grigoriev I."/>
            <person name="Longcore J.E."/>
            <person name="James T.Y."/>
        </authorList>
    </citation>
    <scope>NUCLEOTIDE SEQUENCE</scope>
    <source>
        <strain evidence="2">JEL0513</strain>
    </source>
</reference>
<keyword evidence="1" id="KW-0812">Transmembrane</keyword>
<feature type="transmembrane region" description="Helical" evidence="1">
    <location>
        <begin position="328"/>
        <end position="357"/>
    </location>
</feature>
<name>A0AAD5XH75_9FUNG</name>
<accession>A0AAD5XH75</accession>
<keyword evidence="1" id="KW-1133">Transmembrane helix</keyword>
<feature type="transmembrane region" description="Helical" evidence="1">
    <location>
        <begin position="12"/>
        <end position="33"/>
    </location>
</feature>